<reference evidence="5 6" key="1">
    <citation type="submission" date="2017-09" db="EMBL/GenBank/DDBJ databases">
        <title>Depth-based differentiation of microbial function through sediment-hosted aquifers and enrichment of novel symbionts in the deep terrestrial subsurface.</title>
        <authorList>
            <person name="Probst A.J."/>
            <person name="Ladd B."/>
            <person name="Jarett J.K."/>
            <person name="Geller-Mcgrath D.E."/>
            <person name="Sieber C.M."/>
            <person name="Emerson J.B."/>
            <person name="Anantharaman K."/>
            <person name="Thomas B.C."/>
            <person name="Malmstrom R."/>
            <person name="Stieglmeier M."/>
            <person name="Klingl A."/>
            <person name="Woyke T."/>
            <person name="Ryan C.M."/>
            <person name="Banfield J.F."/>
        </authorList>
    </citation>
    <scope>NUCLEOTIDE SEQUENCE [LARGE SCALE GENOMIC DNA]</scope>
    <source>
        <strain evidence="5">CG10_big_fil_rev_8_21_14_0_10_48_11</strain>
    </source>
</reference>
<dbReference type="EMBL" id="PFET01000013">
    <property type="protein sequence ID" value="PJE75602.1"/>
    <property type="molecule type" value="Genomic_DNA"/>
</dbReference>
<organism evidence="5 6">
    <name type="scientific">Candidatus Uhrbacteria bacterium CG10_big_fil_rev_8_21_14_0_10_48_11</name>
    <dbReference type="NCBI Taxonomy" id="1975037"/>
    <lineage>
        <taxon>Bacteria</taxon>
        <taxon>Candidatus Uhriibacteriota</taxon>
    </lineage>
</organism>
<dbReference type="Pfam" id="PF02843">
    <property type="entry name" value="GARS_C"/>
    <property type="match status" value="1"/>
</dbReference>
<dbReference type="InterPro" id="IPR000115">
    <property type="entry name" value="PRibGlycinamide_synth"/>
</dbReference>
<evidence type="ECO:0000259" key="4">
    <source>
        <dbReference type="SMART" id="SM01210"/>
    </source>
</evidence>
<feature type="domain" description="Phosphoribosylglycinamide synthetase C-domain" evidence="4">
    <location>
        <begin position="1"/>
        <end position="63"/>
    </location>
</feature>
<dbReference type="SMART" id="SM01210">
    <property type="entry name" value="GARS_C"/>
    <property type="match status" value="1"/>
</dbReference>
<dbReference type="GO" id="GO:0004637">
    <property type="term" value="F:phosphoribosylamine-glycine ligase activity"/>
    <property type="evidence" value="ECO:0007669"/>
    <property type="project" value="InterPro"/>
</dbReference>
<comment type="caution">
    <text evidence="5">The sequence shown here is derived from an EMBL/GenBank/DDBJ whole genome shotgun (WGS) entry which is preliminary data.</text>
</comment>
<comment type="similarity">
    <text evidence="1">Belongs to the GARS family.</text>
</comment>
<evidence type="ECO:0000256" key="2">
    <source>
        <dbReference type="ARBA" id="ARBA00042242"/>
    </source>
</evidence>
<dbReference type="AlphaFoldDB" id="A0A2M8LDS7"/>
<name>A0A2M8LDS7_9BACT</name>
<dbReference type="Proteomes" id="UP000231152">
    <property type="component" value="Unassembled WGS sequence"/>
</dbReference>
<protein>
    <recommendedName>
        <fullName evidence="2">Glycinamide ribonucleotide synthetase</fullName>
    </recommendedName>
    <alternativeName>
        <fullName evidence="3">Phosphoribosylglycinamide synthetase</fullName>
    </alternativeName>
</protein>
<dbReference type="InterPro" id="IPR020560">
    <property type="entry name" value="PRibGlycinamide_synth_C-dom"/>
</dbReference>
<evidence type="ECO:0000256" key="3">
    <source>
        <dbReference type="ARBA" id="ARBA00042864"/>
    </source>
</evidence>
<dbReference type="SUPFAM" id="SSF51246">
    <property type="entry name" value="Rudiment single hybrid motif"/>
    <property type="match status" value="1"/>
</dbReference>
<proteinExistence type="inferred from homology"/>
<evidence type="ECO:0000313" key="6">
    <source>
        <dbReference type="Proteomes" id="UP000231152"/>
    </source>
</evidence>
<evidence type="ECO:0000256" key="1">
    <source>
        <dbReference type="ARBA" id="ARBA00038345"/>
    </source>
</evidence>
<dbReference type="InterPro" id="IPR011054">
    <property type="entry name" value="Rudment_hybrid_motif"/>
</dbReference>
<gene>
    <name evidence="5" type="ORF">COV04_04220</name>
</gene>
<accession>A0A2M8LDS7</accession>
<dbReference type="PANTHER" id="PTHR43472:SF1">
    <property type="entry name" value="PHOSPHORIBOSYLAMINE--GLYCINE LIGASE, CHLOROPLASTIC"/>
    <property type="match status" value="1"/>
</dbReference>
<dbReference type="Gene3D" id="3.90.600.10">
    <property type="entry name" value="Phosphoribosylglycinamide synthetase, C-terminal domain"/>
    <property type="match status" value="1"/>
</dbReference>
<dbReference type="PANTHER" id="PTHR43472">
    <property type="entry name" value="PHOSPHORIBOSYLAMINE--GLYCINE LIGASE"/>
    <property type="match status" value="1"/>
</dbReference>
<evidence type="ECO:0000313" key="5">
    <source>
        <dbReference type="EMBL" id="PJE75602.1"/>
    </source>
</evidence>
<dbReference type="GO" id="GO:0009113">
    <property type="term" value="P:purine nucleobase biosynthetic process"/>
    <property type="evidence" value="ECO:0007669"/>
    <property type="project" value="InterPro"/>
</dbReference>
<sequence>MAAEGYPGSPRKGDVISGLTTYVEGTEVFHGGTVFDLENRIVRTAGGRVLSIVALRENMADAC</sequence>
<dbReference type="InterPro" id="IPR037123">
    <property type="entry name" value="PRibGlycinamide_synth_C_sf"/>
</dbReference>